<dbReference type="InterPro" id="IPR003594">
    <property type="entry name" value="HATPase_dom"/>
</dbReference>
<dbReference type="EC" id="2.7.13.3" evidence="3"/>
<dbReference type="Gene3D" id="6.10.340.10">
    <property type="match status" value="1"/>
</dbReference>
<dbReference type="PANTHER" id="PTHR45436">
    <property type="entry name" value="SENSOR HISTIDINE KINASE YKOH"/>
    <property type="match status" value="1"/>
</dbReference>
<dbReference type="Gene3D" id="1.10.287.130">
    <property type="match status" value="1"/>
</dbReference>
<keyword evidence="4" id="KW-0597">Phosphoprotein</keyword>
<comment type="catalytic activity">
    <reaction evidence="1">
        <text>ATP + protein L-histidine = ADP + protein N-phospho-L-histidine.</text>
        <dbReference type="EC" id="2.7.13.3"/>
    </reaction>
</comment>
<evidence type="ECO:0000313" key="14">
    <source>
        <dbReference type="Proteomes" id="UP000317365"/>
    </source>
</evidence>
<keyword evidence="10" id="KW-0472">Membrane</keyword>
<evidence type="ECO:0000256" key="3">
    <source>
        <dbReference type="ARBA" id="ARBA00012438"/>
    </source>
</evidence>
<feature type="domain" description="HAMP" evidence="12">
    <location>
        <begin position="203"/>
        <end position="269"/>
    </location>
</feature>
<evidence type="ECO:0000256" key="2">
    <source>
        <dbReference type="ARBA" id="ARBA00004429"/>
    </source>
</evidence>
<proteinExistence type="predicted"/>
<feature type="domain" description="Histidine kinase" evidence="11">
    <location>
        <begin position="284"/>
        <end position="507"/>
    </location>
</feature>
<dbReference type="PROSITE" id="PS50109">
    <property type="entry name" value="HIS_KIN"/>
    <property type="match status" value="1"/>
</dbReference>
<keyword evidence="9" id="KW-0902">Two-component regulatory system</keyword>
<dbReference type="InterPro" id="IPR003660">
    <property type="entry name" value="HAMP_dom"/>
</dbReference>
<evidence type="ECO:0000256" key="5">
    <source>
        <dbReference type="ARBA" id="ARBA00022679"/>
    </source>
</evidence>
<dbReference type="CDD" id="cd06225">
    <property type="entry name" value="HAMP"/>
    <property type="match status" value="1"/>
</dbReference>
<keyword evidence="5" id="KW-0808">Transferase</keyword>
<dbReference type="Gene3D" id="3.30.565.10">
    <property type="entry name" value="Histidine kinase-like ATPase, C-terminal domain"/>
    <property type="match status" value="1"/>
</dbReference>
<dbReference type="SMART" id="SM00304">
    <property type="entry name" value="HAMP"/>
    <property type="match status" value="1"/>
</dbReference>
<dbReference type="CDD" id="cd00082">
    <property type="entry name" value="HisKA"/>
    <property type="match status" value="1"/>
</dbReference>
<evidence type="ECO:0000256" key="6">
    <source>
        <dbReference type="ARBA" id="ARBA00022692"/>
    </source>
</evidence>
<dbReference type="AlphaFoldDB" id="A0A515EL20"/>
<dbReference type="Pfam" id="PF00672">
    <property type="entry name" value="HAMP"/>
    <property type="match status" value="1"/>
</dbReference>
<dbReference type="InterPro" id="IPR003661">
    <property type="entry name" value="HisK_dim/P_dom"/>
</dbReference>
<dbReference type="SUPFAM" id="SSF55874">
    <property type="entry name" value="ATPase domain of HSP90 chaperone/DNA topoisomerase II/histidine kinase"/>
    <property type="match status" value="1"/>
</dbReference>
<dbReference type="InterPro" id="IPR036097">
    <property type="entry name" value="HisK_dim/P_sf"/>
</dbReference>
<evidence type="ECO:0000256" key="10">
    <source>
        <dbReference type="ARBA" id="ARBA00023136"/>
    </source>
</evidence>
<reference evidence="14" key="2">
    <citation type="journal article" date="2020" name="Int. J. Syst. Evol. Microbiol.">
        <title>Genomic insights into a novel species Rhodoferax aquaticus sp. nov., isolated from freshwater.</title>
        <authorList>
            <person name="Li T."/>
            <person name="Zhuo Y."/>
            <person name="Jin C.Z."/>
            <person name="Wu X."/>
            <person name="Ko S.R."/>
            <person name="Jin F.J."/>
            <person name="Ahn C.Y."/>
            <person name="Oh H.M."/>
            <person name="Lee H.G."/>
            <person name="Jin L."/>
        </authorList>
    </citation>
    <scope>NUCLEOTIDE SEQUENCE [LARGE SCALE GENOMIC DNA]</scope>
    <source>
        <strain evidence="14">Gr-4</strain>
    </source>
</reference>
<keyword evidence="14" id="KW-1185">Reference proteome</keyword>
<dbReference type="RefSeq" id="WP_142809158.1">
    <property type="nucleotide sequence ID" value="NZ_CP036282.1"/>
</dbReference>
<dbReference type="PANTHER" id="PTHR45436:SF5">
    <property type="entry name" value="SENSOR HISTIDINE KINASE TRCS"/>
    <property type="match status" value="1"/>
</dbReference>
<evidence type="ECO:0000259" key="12">
    <source>
        <dbReference type="PROSITE" id="PS50885"/>
    </source>
</evidence>
<evidence type="ECO:0000256" key="8">
    <source>
        <dbReference type="ARBA" id="ARBA00022989"/>
    </source>
</evidence>
<keyword evidence="6" id="KW-0812">Transmembrane</keyword>
<comment type="subcellular location">
    <subcellularLocation>
        <location evidence="2">Cell inner membrane</location>
        <topology evidence="2">Multi-pass membrane protein</topology>
    </subcellularLocation>
</comment>
<dbReference type="KEGG" id="rhg:EXZ61_03735"/>
<dbReference type="PROSITE" id="PS50885">
    <property type="entry name" value="HAMP"/>
    <property type="match status" value="1"/>
</dbReference>
<evidence type="ECO:0000256" key="1">
    <source>
        <dbReference type="ARBA" id="ARBA00000085"/>
    </source>
</evidence>
<name>A0A515EL20_9BURK</name>
<evidence type="ECO:0000256" key="4">
    <source>
        <dbReference type="ARBA" id="ARBA00022553"/>
    </source>
</evidence>
<evidence type="ECO:0000256" key="7">
    <source>
        <dbReference type="ARBA" id="ARBA00022777"/>
    </source>
</evidence>
<protein>
    <recommendedName>
        <fullName evidence="3">histidine kinase</fullName>
        <ecNumber evidence="3">2.7.13.3</ecNumber>
    </recommendedName>
</protein>
<dbReference type="SMART" id="SM00388">
    <property type="entry name" value="HisKA"/>
    <property type="match status" value="1"/>
</dbReference>
<evidence type="ECO:0000259" key="11">
    <source>
        <dbReference type="PROSITE" id="PS50109"/>
    </source>
</evidence>
<dbReference type="InterPro" id="IPR036890">
    <property type="entry name" value="HATPase_C_sf"/>
</dbReference>
<dbReference type="EMBL" id="CP036282">
    <property type="protein sequence ID" value="QDL53357.1"/>
    <property type="molecule type" value="Genomic_DNA"/>
</dbReference>
<dbReference type="GO" id="GO:0000155">
    <property type="term" value="F:phosphorelay sensor kinase activity"/>
    <property type="evidence" value="ECO:0007669"/>
    <property type="project" value="InterPro"/>
</dbReference>
<dbReference type="FunFam" id="3.30.565.10:FF:000006">
    <property type="entry name" value="Sensor histidine kinase WalK"/>
    <property type="match status" value="1"/>
</dbReference>
<keyword evidence="7 13" id="KW-0418">Kinase</keyword>
<keyword evidence="8" id="KW-1133">Transmembrane helix</keyword>
<reference evidence="14" key="1">
    <citation type="submission" date="2019-02" db="EMBL/GenBank/DDBJ databases">
        <title>Complete genome sequence of Rhodoferax sp. Gr-4.</title>
        <authorList>
            <person name="Jin L."/>
        </authorList>
    </citation>
    <scope>NUCLEOTIDE SEQUENCE [LARGE SCALE GENOMIC DNA]</scope>
    <source>
        <strain evidence="14">Gr-4</strain>
    </source>
</reference>
<dbReference type="InterPro" id="IPR050428">
    <property type="entry name" value="TCS_sensor_his_kinase"/>
</dbReference>
<dbReference type="SMART" id="SM00387">
    <property type="entry name" value="HATPase_c"/>
    <property type="match status" value="1"/>
</dbReference>
<dbReference type="CDD" id="cd00075">
    <property type="entry name" value="HATPase"/>
    <property type="match status" value="1"/>
</dbReference>
<dbReference type="Pfam" id="PF02518">
    <property type="entry name" value="HATPase_c"/>
    <property type="match status" value="1"/>
</dbReference>
<dbReference type="PRINTS" id="PR00344">
    <property type="entry name" value="BCTRLSENSOR"/>
</dbReference>
<organism evidence="13 14">
    <name type="scientific">Rhodoferax aquaticus</name>
    <dbReference type="NCBI Taxonomy" id="2527691"/>
    <lineage>
        <taxon>Bacteria</taxon>
        <taxon>Pseudomonadati</taxon>
        <taxon>Pseudomonadota</taxon>
        <taxon>Betaproteobacteria</taxon>
        <taxon>Burkholderiales</taxon>
        <taxon>Comamonadaceae</taxon>
        <taxon>Rhodoferax</taxon>
    </lineage>
</organism>
<dbReference type="SUPFAM" id="SSF47384">
    <property type="entry name" value="Homodimeric domain of signal transducing histidine kinase"/>
    <property type="match status" value="1"/>
</dbReference>
<accession>A0A515EL20</accession>
<evidence type="ECO:0000313" key="13">
    <source>
        <dbReference type="EMBL" id="QDL53357.1"/>
    </source>
</evidence>
<evidence type="ECO:0000256" key="9">
    <source>
        <dbReference type="ARBA" id="ARBA00023012"/>
    </source>
</evidence>
<dbReference type="Pfam" id="PF00512">
    <property type="entry name" value="HisKA"/>
    <property type="match status" value="1"/>
</dbReference>
<sequence length="513" mass="55983">MSIRFKIALTIFLTGLLTAVGVVSTVLMAFERFEHEATYYRASAFLERVVAKHPDMFDMQERFPDEFADFFRSLVLFEPDSQLYLLDSAGTVIVSTGEAKLPKGFQVALKPVMESSGPEPMPYVLGDDPERMDASAVIAARAVQRNVILKNPESDGYLYLVCHKRVLPQGGFAVFQSSFAKPTLWLLCIVVAVSTLCAAWVTAAVTRPLARLTEAMGNVSRQGLQEFAAGQSAPQSELLDAMPRAGTDEIGQLSKGLRAMLDTLRTQWAALRRLDHFRREGVSNLSHDLRSPLTATVACLETLENRWAGDDARTEDRRLVEVALRNTHNAARLVQSLGDLAQLDEPQFALRTELMDVNELLDDLVLRFTERAERLGVRMQASAAADAMLLVAVDVELLERAVANLVDNALKFCPSGGCIRLGAVAHGAQVWVQVQDDGPGIPSEDLPHLFDRFYQSRHSVAPATGEGGKGLGLAIVKRIVELHGGEVMVHKVVPTGTCVTLALPSPSVAPAQT</sequence>
<dbReference type="InterPro" id="IPR005467">
    <property type="entry name" value="His_kinase_dom"/>
</dbReference>
<dbReference type="Proteomes" id="UP000317365">
    <property type="component" value="Chromosome"/>
</dbReference>
<gene>
    <name evidence="13" type="ORF">EXZ61_03735</name>
</gene>
<dbReference type="GO" id="GO:0005886">
    <property type="term" value="C:plasma membrane"/>
    <property type="evidence" value="ECO:0007669"/>
    <property type="project" value="UniProtKB-SubCell"/>
</dbReference>
<dbReference type="InterPro" id="IPR004358">
    <property type="entry name" value="Sig_transdc_His_kin-like_C"/>
</dbReference>